<dbReference type="EMBL" id="NAFL01000255">
    <property type="protein sequence ID" value="OSJ31555.1"/>
    <property type="molecule type" value="Genomic_DNA"/>
</dbReference>
<dbReference type="AlphaFoldDB" id="A0A1Y2JM48"/>
<sequence length="192" mass="20904">MYGKINKPFWDDKPVAVIGGGPSLLDLNYEELRGAHVLAVRTSIFDIPWADAAFGLDFNGSQDKLASVQSRVYLAEREDQLAGAMPPSKNITYLKRLDGQGLSDDPGVIYGGGCSDFGAMQICIHKRAKQIVLFGFDYEGRWSAWAEHFRVYVPYLTAHGINVVNACPSSAIGCFQKVALRDGIAICASGRA</sequence>
<gene>
    <name evidence="1" type="ORF">BSZ19_21970</name>
</gene>
<comment type="caution">
    <text evidence="1">The sequence shown here is derived from an EMBL/GenBank/DDBJ whole genome shotgun (WGS) entry which is preliminary data.</text>
</comment>
<proteinExistence type="predicted"/>
<dbReference type="Proteomes" id="UP000193335">
    <property type="component" value="Unassembled WGS sequence"/>
</dbReference>
<protein>
    <submittedName>
        <fullName evidence="1">Uncharacterized protein</fullName>
    </submittedName>
</protein>
<organism evidence="1 2">
    <name type="scientific">Bradyrhizobium japonicum</name>
    <dbReference type="NCBI Taxonomy" id="375"/>
    <lineage>
        <taxon>Bacteria</taxon>
        <taxon>Pseudomonadati</taxon>
        <taxon>Pseudomonadota</taxon>
        <taxon>Alphaproteobacteria</taxon>
        <taxon>Hyphomicrobiales</taxon>
        <taxon>Nitrobacteraceae</taxon>
        <taxon>Bradyrhizobium</taxon>
    </lineage>
</organism>
<dbReference type="RefSeq" id="WP_085401659.1">
    <property type="nucleotide sequence ID" value="NZ_NAFL01000255.1"/>
</dbReference>
<name>A0A1Y2JM48_BRAJP</name>
<evidence type="ECO:0000313" key="2">
    <source>
        <dbReference type="Proteomes" id="UP000193335"/>
    </source>
</evidence>
<accession>A0A1Y2JM48</accession>
<evidence type="ECO:0000313" key="1">
    <source>
        <dbReference type="EMBL" id="OSJ31555.1"/>
    </source>
</evidence>
<reference evidence="1 2" key="1">
    <citation type="submission" date="2017-03" db="EMBL/GenBank/DDBJ databases">
        <title>Whole genome sequences of fourteen strains of Bradyrhizobium canariense and one strain of Bradyrhizobium japonicum isolated from Lupinus (Papilionoideae: Genisteae) species in Algeria.</title>
        <authorList>
            <person name="Crovadore J."/>
            <person name="Chekireb D."/>
            <person name="Brachmann A."/>
            <person name="Chablais R."/>
            <person name="Cochard B."/>
            <person name="Lefort F."/>
        </authorList>
    </citation>
    <scope>NUCLEOTIDE SEQUENCE [LARGE SCALE GENOMIC DNA]</scope>
    <source>
        <strain evidence="1 2">UBMA197</strain>
    </source>
</reference>